<dbReference type="EC" id="1.3.8.8" evidence="5"/>
<dbReference type="OrthoDB" id="9802447at2"/>
<dbReference type="GO" id="GO:0005737">
    <property type="term" value="C:cytoplasm"/>
    <property type="evidence" value="ECO:0007669"/>
    <property type="project" value="TreeGrafter"/>
</dbReference>
<evidence type="ECO:0000256" key="12">
    <source>
        <dbReference type="SAM" id="Phobius"/>
    </source>
</evidence>
<dbReference type="GO" id="GO:0070991">
    <property type="term" value="F:medium-chain fatty acyl-CoA dehydrogenase activity"/>
    <property type="evidence" value="ECO:0007669"/>
    <property type="project" value="UniProtKB-EC"/>
</dbReference>
<dbReference type="Pfam" id="PF00441">
    <property type="entry name" value="Acyl-CoA_dh_1"/>
    <property type="match status" value="1"/>
</dbReference>
<dbReference type="InterPro" id="IPR015396">
    <property type="entry name" value="FadE_C"/>
</dbReference>
<feature type="domain" description="Acyl-CoA dehydrogenase/oxidase N-terminal" evidence="14">
    <location>
        <begin position="130"/>
        <end position="228"/>
    </location>
</feature>
<dbReference type="Pfam" id="PF09317">
    <property type="entry name" value="ACDH_C"/>
    <property type="match status" value="1"/>
</dbReference>
<evidence type="ECO:0000259" key="13">
    <source>
        <dbReference type="Pfam" id="PF00441"/>
    </source>
</evidence>
<keyword evidence="12" id="KW-0812">Transmembrane</keyword>
<evidence type="ECO:0000313" key="17">
    <source>
        <dbReference type="Proteomes" id="UP000254601"/>
    </source>
</evidence>
<protein>
    <recommendedName>
        <fullName evidence="6">Acyl-coenzyme A dehydrogenase</fullName>
        <ecNumber evidence="4">1.3.8.7</ecNumber>
        <ecNumber evidence="5">1.3.8.8</ecNumber>
    </recommendedName>
</protein>
<evidence type="ECO:0000259" key="14">
    <source>
        <dbReference type="Pfam" id="PF02771"/>
    </source>
</evidence>
<organism evidence="16 17">
    <name type="scientific">Suttonella ornithocola</name>
    <dbReference type="NCBI Taxonomy" id="279832"/>
    <lineage>
        <taxon>Bacteria</taxon>
        <taxon>Pseudomonadati</taxon>
        <taxon>Pseudomonadota</taxon>
        <taxon>Gammaproteobacteria</taxon>
        <taxon>Cardiobacteriales</taxon>
        <taxon>Cardiobacteriaceae</taxon>
        <taxon>Suttonella</taxon>
    </lineage>
</organism>
<evidence type="ECO:0000256" key="11">
    <source>
        <dbReference type="ARBA" id="ARBA00049247"/>
    </source>
</evidence>
<dbReference type="Proteomes" id="UP000254601">
    <property type="component" value="Unassembled WGS sequence"/>
</dbReference>
<dbReference type="NCBIfam" id="NF009586">
    <property type="entry name" value="PRK13026.1"/>
    <property type="match status" value="1"/>
</dbReference>
<comment type="cofactor">
    <cofactor evidence="1">
        <name>FAD</name>
        <dbReference type="ChEBI" id="CHEBI:57692"/>
    </cofactor>
</comment>
<feature type="transmembrane region" description="Helical" evidence="12">
    <location>
        <begin position="27"/>
        <end position="54"/>
    </location>
</feature>
<evidence type="ECO:0000256" key="5">
    <source>
        <dbReference type="ARBA" id="ARBA00012040"/>
    </source>
</evidence>
<keyword evidence="9 16" id="KW-0560">Oxidoreductase</keyword>
<evidence type="ECO:0000256" key="9">
    <source>
        <dbReference type="ARBA" id="ARBA00023002"/>
    </source>
</evidence>
<dbReference type="NCBIfam" id="NF007000">
    <property type="entry name" value="PRK09463.1"/>
    <property type="match status" value="1"/>
</dbReference>
<keyword evidence="8" id="KW-0274">FAD</keyword>
<dbReference type="RefSeq" id="WP_072577386.1">
    <property type="nucleotide sequence ID" value="NZ_LWHB01000167.1"/>
</dbReference>
<evidence type="ECO:0000256" key="8">
    <source>
        <dbReference type="ARBA" id="ARBA00022827"/>
    </source>
</evidence>
<feature type="domain" description="Acyl-CoA dehydrogenase C-terminal bacterial-type" evidence="15">
    <location>
        <begin position="518"/>
        <end position="802"/>
    </location>
</feature>
<accession>A0A380MWH5</accession>
<comment type="catalytic activity">
    <reaction evidence="10">
        <text>a medium-chain 2,3-saturated fatty acyl-CoA + oxidized [electron-transfer flavoprotein] + H(+) = a medium-chain (2E)-enoyl-CoA + reduced [electron-transfer flavoprotein]</text>
        <dbReference type="Rhea" id="RHEA:14477"/>
        <dbReference type="Rhea" id="RHEA-COMP:10685"/>
        <dbReference type="Rhea" id="RHEA-COMP:10686"/>
        <dbReference type="ChEBI" id="CHEBI:15378"/>
        <dbReference type="ChEBI" id="CHEBI:57692"/>
        <dbReference type="ChEBI" id="CHEBI:58307"/>
        <dbReference type="ChEBI" id="CHEBI:83723"/>
        <dbReference type="ChEBI" id="CHEBI:83726"/>
        <dbReference type="EC" id="1.3.8.7"/>
    </reaction>
</comment>
<dbReference type="InterPro" id="IPR046373">
    <property type="entry name" value="Acyl-CoA_Oxase/DH_mid-dom_sf"/>
</dbReference>
<comment type="catalytic activity">
    <reaction evidence="11">
        <text>a long-chain 2,3-saturated fatty acyl-CoA + oxidized [electron-transfer flavoprotein] + H(+) = a long-chain (2E)-enoyl-CoA + reduced [electron-transfer flavoprotein]</text>
        <dbReference type="Rhea" id="RHEA:17721"/>
        <dbReference type="Rhea" id="RHEA-COMP:10685"/>
        <dbReference type="Rhea" id="RHEA-COMP:10686"/>
        <dbReference type="ChEBI" id="CHEBI:15378"/>
        <dbReference type="ChEBI" id="CHEBI:57692"/>
        <dbReference type="ChEBI" id="CHEBI:58307"/>
        <dbReference type="ChEBI" id="CHEBI:83721"/>
        <dbReference type="ChEBI" id="CHEBI:83727"/>
        <dbReference type="EC" id="1.3.8.8"/>
    </reaction>
</comment>
<evidence type="ECO:0000256" key="3">
    <source>
        <dbReference type="ARBA" id="ARBA00009347"/>
    </source>
</evidence>
<keyword evidence="12" id="KW-1133">Transmembrane helix</keyword>
<keyword evidence="7" id="KW-0285">Flavoprotein</keyword>
<gene>
    <name evidence="16" type="ORF">NCTC13337_02081</name>
</gene>
<dbReference type="SUPFAM" id="SSF56645">
    <property type="entry name" value="Acyl-CoA dehydrogenase NM domain-like"/>
    <property type="match status" value="1"/>
</dbReference>
<feature type="domain" description="Acyl-CoA dehydrogenase/oxidase C-terminal" evidence="13">
    <location>
        <begin position="363"/>
        <end position="507"/>
    </location>
</feature>
<dbReference type="UniPathway" id="UPA00659"/>
<dbReference type="FunFam" id="1.20.140.10:FF:000009">
    <property type="entry name" value="Acyl-CoA dehydrogenase"/>
    <property type="match status" value="1"/>
</dbReference>
<dbReference type="GO" id="GO:0004466">
    <property type="term" value="F:long-chain fatty acyl-CoA dehydrogenase activity"/>
    <property type="evidence" value="ECO:0007669"/>
    <property type="project" value="UniProtKB-EC"/>
</dbReference>
<keyword evidence="12" id="KW-0472">Membrane</keyword>
<dbReference type="InterPro" id="IPR009100">
    <property type="entry name" value="AcylCoA_DH/oxidase_NM_dom_sf"/>
</dbReference>
<dbReference type="PANTHER" id="PTHR48083">
    <property type="entry name" value="MEDIUM-CHAIN SPECIFIC ACYL-COA DEHYDROGENASE, MITOCHONDRIAL-RELATED"/>
    <property type="match status" value="1"/>
</dbReference>
<dbReference type="InterPro" id="IPR037069">
    <property type="entry name" value="AcylCoA_DH/ox_N_sf"/>
</dbReference>
<dbReference type="Gene3D" id="2.40.110.10">
    <property type="entry name" value="Butyryl-CoA Dehydrogenase, subunit A, domain 2"/>
    <property type="match status" value="1"/>
</dbReference>
<dbReference type="Gene3D" id="1.10.540.10">
    <property type="entry name" value="Acyl-CoA dehydrogenase/oxidase, N-terminal domain"/>
    <property type="match status" value="1"/>
</dbReference>
<dbReference type="InterPro" id="IPR050741">
    <property type="entry name" value="Acyl-CoA_dehydrogenase"/>
</dbReference>
<dbReference type="AlphaFoldDB" id="A0A380MWH5"/>
<proteinExistence type="inferred from homology"/>
<dbReference type="GO" id="GO:0050660">
    <property type="term" value="F:flavin adenine dinucleotide binding"/>
    <property type="evidence" value="ECO:0007669"/>
    <property type="project" value="InterPro"/>
</dbReference>
<comment type="pathway">
    <text evidence="2">Lipid metabolism; fatty acid beta-oxidation.</text>
</comment>
<evidence type="ECO:0000256" key="6">
    <source>
        <dbReference type="ARBA" id="ARBA00020144"/>
    </source>
</evidence>
<sequence length="821" mass="90503">MWLVVLLFILFGLLVLAYLSPPAWGWIIGLFVIGIFVHSPLWLIIAGIAIVYACHSKAIREKLISRPLFGFFKKVLPTLSDTEQAAIDAGTVWWDAEVFNGKPDWKKLENYPSPQLSKEEQDFLDGPVEEICAMLNDWDVVHKYRDLPPEVWDKIRSSGILAMIIKKKYGGLEFSNYAHAKVVGKIATRCGTAATMVMVPNSLGPGELLQHYGTKEQCEYYLPRLAKGIDIPCFALTSPYAGSDAGAIPDTGIVCKGSYTDPRDGSHHKDVIGIRVSFEKRWMTLGPIATVFGLAFKLYDPDHLIGDKENIGITCALLPKGTEGLYHERRHYPNNSPFMNGPIWGKDVFIPLDWIIGGREYAGQGWRMLMECLSVGRCISLPALSVAAGKAATYTTSAWAGIRHQFGLPIGRFEGVDEALARIGGLTYQMEAAQDLALIGLDMGEKPSVISAILKYHNTERMRQTINDAMDIHGGRAVVTGPRNYLASAYNAIPVAITVEGANILTRSMMIFGQGAFRCHNYVLNEINAVSKNNIDAFDSALAGHIRQSLRNVAGSFLLGITNGAFSSVPANAGALAVYYRRINRLSAAFAAAADISMLSLGGALKFREKLSARLGDVFSNLYIASAVLKHYQVQEKPKEDLPLVKYAVEKALFDAENALDGLVKNIPNKAVRIFLRVITLPLGCRNSTPSDKLGTAVARTMMDFDGSLKRLTQFIYVPKNVAVDDVNEPLAVLEPALQAIREAAPSEKVIRMAERSGKLTAFSPQDRVQEAVEKSLISQEEADKVMQARRLMRIAITVDDFDMQLNEHEKNLFDRVIYLA</sequence>
<dbReference type="EC" id="1.3.8.7" evidence="4"/>
<reference evidence="16 17" key="1">
    <citation type="submission" date="2018-06" db="EMBL/GenBank/DDBJ databases">
        <authorList>
            <consortium name="Pathogen Informatics"/>
            <person name="Doyle S."/>
        </authorList>
    </citation>
    <scope>NUCLEOTIDE SEQUENCE [LARGE SCALE GENOMIC DNA]</scope>
    <source>
        <strain evidence="16 17">NCTC13337</strain>
    </source>
</reference>
<comment type="similarity">
    <text evidence="3">Belongs to the acyl-CoA dehydrogenase family.</text>
</comment>
<dbReference type="Pfam" id="PF02771">
    <property type="entry name" value="Acyl-CoA_dh_N"/>
    <property type="match status" value="1"/>
</dbReference>
<name>A0A380MWH5_9GAMM</name>
<evidence type="ECO:0000256" key="10">
    <source>
        <dbReference type="ARBA" id="ARBA00047882"/>
    </source>
</evidence>
<keyword evidence="17" id="KW-1185">Reference proteome</keyword>
<dbReference type="FunFam" id="1.10.540.10:FF:000004">
    <property type="entry name" value="Acyl-CoA dehydrogenase"/>
    <property type="match status" value="1"/>
</dbReference>
<dbReference type="PANTHER" id="PTHR48083:SF33">
    <property type="entry name" value="ACYL-COENZYME A DEHYDROGENASE"/>
    <property type="match status" value="1"/>
</dbReference>
<evidence type="ECO:0000256" key="4">
    <source>
        <dbReference type="ARBA" id="ARBA00012033"/>
    </source>
</evidence>
<dbReference type="InterPro" id="IPR013786">
    <property type="entry name" value="AcylCoA_DH/ox_N"/>
</dbReference>
<evidence type="ECO:0000259" key="15">
    <source>
        <dbReference type="Pfam" id="PF09317"/>
    </source>
</evidence>
<evidence type="ECO:0000256" key="2">
    <source>
        <dbReference type="ARBA" id="ARBA00005005"/>
    </source>
</evidence>
<dbReference type="SUPFAM" id="SSF47203">
    <property type="entry name" value="Acyl-CoA dehydrogenase C-terminal domain-like"/>
    <property type="match status" value="1"/>
</dbReference>
<dbReference type="EMBL" id="UHIC01000001">
    <property type="protein sequence ID" value="SUO96919.1"/>
    <property type="molecule type" value="Genomic_DNA"/>
</dbReference>
<dbReference type="Gene3D" id="1.20.140.10">
    <property type="entry name" value="Butyryl-CoA Dehydrogenase, subunit A, domain 3"/>
    <property type="match status" value="1"/>
</dbReference>
<evidence type="ECO:0000256" key="7">
    <source>
        <dbReference type="ARBA" id="ARBA00022630"/>
    </source>
</evidence>
<dbReference type="InterPro" id="IPR009075">
    <property type="entry name" value="AcylCo_DH/oxidase_C"/>
</dbReference>
<dbReference type="GO" id="GO:0033539">
    <property type="term" value="P:fatty acid beta-oxidation using acyl-CoA dehydrogenase"/>
    <property type="evidence" value="ECO:0007669"/>
    <property type="project" value="InterPro"/>
</dbReference>
<evidence type="ECO:0000313" key="16">
    <source>
        <dbReference type="EMBL" id="SUO96919.1"/>
    </source>
</evidence>
<dbReference type="InterPro" id="IPR036250">
    <property type="entry name" value="AcylCo_DH-like_C"/>
</dbReference>
<evidence type="ECO:0000256" key="1">
    <source>
        <dbReference type="ARBA" id="ARBA00001974"/>
    </source>
</evidence>